<dbReference type="Proteomes" id="UP000196386">
    <property type="component" value="Unassembled WGS sequence"/>
</dbReference>
<dbReference type="AlphaFoldDB" id="A0A1Y4NAP0"/>
<gene>
    <name evidence="1" type="ORF">B5F11_02955</name>
    <name evidence="2" type="ORF">DXC40_02165</name>
</gene>
<proteinExistence type="predicted"/>
<evidence type="ECO:0000313" key="3">
    <source>
        <dbReference type="Proteomes" id="UP000196386"/>
    </source>
</evidence>
<comment type="caution">
    <text evidence="1">The sequence shown here is derived from an EMBL/GenBank/DDBJ whole genome shotgun (WGS) entry which is preliminary data.</text>
</comment>
<dbReference type="RefSeq" id="WP_006875410.1">
    <property type="nucleotide sequence ID" value="NZ_CABIWA010000009.1"/>
</dbReference>
<evidence type="ECO:0000313" key="1">
    <source>
        <dbReference type="EMBL" id="OUP71042.1"/>
    </source>
</evidence>
<sequence>MGKNAPEKVVAKKSGSTGLPRGRILFVAFFGKYAMGARAFKLMQFVLQAERSRCIILLKNETGAGGVL</sequence>
<reference evidence="2 4" key="3">
    <citation type="submission" date="2018-08" db="EMBL/GenBank/DDBJ databases">
        <title>A genome reference for cultivated species of the human gut microbiota.</title>
        <authorList>
            <person name="Zou Y."/>
            <person name="Xue W."/>
            <person name="Luo G."/>
        </authorList>
    </citation>
    <scope>NUCLEOTIDE SEQUENCE [LARGE SCALE GENOMIC DNA]</scope>
    <source>
        <strain evidence="2 4">TF05-12AC</strain>
    </source>
</reference>
<dbReference type="EMBL" id="NFKP01000002">
    <property type="protein sequence ID" value="OUP71042.1"/>
    <property type="molecule type" value="Genomic_DNA"/>
</dbReference>
<evidence type="ECO:0000313" key="4">
    <source>
        <dbReference type="Proteomes" id="UP000260828"/>
    </source>
</evidence>
<organism evidence="1 3">
    <name type="scientific">Anaerotruncus colihominis</name>
    <dbReference type="NCBI Taxonomy" id="169435"/>
    <lineage>
        <taxon>Bacteria</taxon>
        <taxon>Bacillati</taxon>
        <taxon>Bacillota</taxon>
        <taxon>Clostridia</taxon>
        <taxon>Eubacteriales</taxon>
        <taxon>Oscillospiraceae</taxon>
        <taxon>Anaerotruncus</taxon>
    </lineage>
</organism>
<evidence type="ECO:0000313" key="2">
    <source>
        <dbReference type="EMBL" id="RGE69889.1"/>
    </source>
</evidence>
<protein>
    <submittedName>
        <fullName evidence="1">Uncharacterized protein</fullName>
    </submittedName>
</protein>
<reference evidence="3" key="1">
    <citation type="submission" date="2017-04" db="EMBL/GenBank/DDBJ databases">
        <title>Function of individual gut microbiota members based on whole genome sequencing of pure cultures obtained from chicken caecum.</title>
        <authorList>
            <person name="Medvecky M."/>
            <person name="Cejkova D."/>
            <person name="Polansky O."/>
            <person name="Karasova D."/>
            <person name="Kubasova T."/>
            <person name="Cizek A."/>
            <person name="Rychlik I."/>
        </authorList>
    </citation>
    <scope>NUCLEOTIDE SEQUENCE [LARGE SCALE GENOMIC DNA]</scope>
    <source>
        <strain evidence="3">An175</strain>
    </source>
</reference>
<accession>A0A1Y4NAP0</accession>
<dbReference type="EMBL" id="QVME01000001">
    <property type="protein sequence ID" value="RGE69889.1"/>
    <property type="molecule type" value="Genomic_DNA"/>
</dbReference>
<name>A0A1Y4NAP0_9FIRM</name>
<reference evidence="1" key="2">
    <citation type="journal article" date="2018" name="BMC Genomics">
        <title>Whole genome sequencing and function prediction of 133 gut anaerobes isolated from chicken caecum in pure cultures.</title>
        <authorList>
            <person name="Medvecky M."/>
            <person name="Cejkova D."/>
            <person name="Polansky O."/>
            <person name="Karasova D."/>
            <person name="Kubasova T."/>
            <person name="Cizek A."/>
            <person name="Rychlik I."/>
        </authorList>
    </citation>
    <scope>NUCLEOTIDE SEQUENCE</scope>
    <source>
        <strain evidence="1">An175</strain>
    </source>
</reference>
<dbReference type="Proteomes" id="UP000260828">
    <property type="component" value="Unassembled WGS sequence"/>
</dbReference>